<dbReference type="SMART" id="SM00255">
    <property type="entry name" value="TIR"/>
    <property type="match status" value="1"/>
</dbReference>
<proteinExistence type="predicted"/>
<dbReference type="Pfam" id="PF00931">
    <property type="entry name" value="NB-ARC"/>
    <property type="match status" value="1"/>
</dbReference>
<evidence type="ECO:0000313" key="5">
    <source>
        <dbReference type="EMBL" id="KAL3717507.1"/>
    </source>
</evidence>
<dbReference type="Pfam" id="PF23282">
    <property type="entry name" value="WHD_ROQ1"/>
    <property type="match status" value="1"/>
</dbReference>
<comment type="caution">
    <text evidence="5">The sequence shown here is derived from an EMBL/GenBank/DDBJ whole genome shotgun (WGS) entry which is preliminary data.</text>
</comment>
<dbReference type="SUPFAM" id="SSF46785">
    <property type="entry name" value="Winged helix' DNA-binding domain"/>
    <property type="match status" value="1"/>
</dbReference>
<dbReference type="Gene3D" id="3.40.50.300">
    <property type="entry name" value="P-loop containing nucleotide triphosphate hydrolases"/>
    <property type="match status" value="1"/>
</dbReference>
<keyword evidence="6" id="KW-1185">Reference proteome</keyword>
<keyword evidence="2" id="KW-0677">Repeat</keyword>
<evidence type="ECO:0000256" key="3">
    <source>
        <dbReference type="ARBA" id="ARBA00022821"/>
    </source>
</evidence>
<dbReference type="InterPro" id="IPR032675">
    <property type="entry name" value="LRR_dom_sf"/>
</dbReference>
<dbReference type="InterPro" id="IPR055414">
    <property type="entry name" value="LRR_R13L4/SHOC2-like"/>
</dbReference>
<dbReference type="GO" id="GO:0006952">
    <property type="term" value="P:defense response"/>
    <property type="evidence" value="ECO:0007669"/>
    <property type="project" value="UniProtKB-KW"/>
</dbReference>
<gene>
    <name evidence="5" type="ORF">ACJRO7_009009</name>
</gene>
<dbReference type="AlphaFoldDB" id="A0ABD3IT21"/>
<dbReference type="InterPro" id="IPR002182">
    <property type="entry name" value="NB-ARC"/>
</dbReference>
<dbReference type="PANTHER" id="PTHR11017:SF570">
    <property type="entry name" value="DISEASE RESISTANCE PROTEIN (TIR-NBS CLASS)-RELATED"/>
    <property type="match status" value="1"/>
</dbReference>
<protein>
    <recommendedName>
        <fullName evidence="4">TIR domain-containing protein</fullName>
    </recommendedName>
</protein>
<dbReference type="InterPro" id="IPR027417">
    <property type="entry name" value="P-loop_NTPase"/>
</dbReference>
<dbReference type="InterPro" id="IPR003591">
    <property type="entry name" value="Leu-rich_rpt_typical-subtyp"/>
</dbReference>
<evidence type="ECO:0000256" key="1">
    <source>
        <dbReference type="ARBA" id="ARBA00022614"/>
    </source>
</evidence>
<evidence type="ECO:0000313" key="6">
    <source>
        <dbReference type="Proteomes" id="UP001634007"/>
    </source>
</evidence>
<dbReference type="PANTHER" id="PTHR11017">
    <property type="entry name" value="LEUCINE-RICH REPEAT-CONTAINING PROTEIN"/>
    <property type="match status" value="1"/>
</dbReference>
<accession>A0ABD3IT21</accession>
<dbReference type="SUPFAM" id="SSF52200">
    <property type="entry name" value="Toll/Interleukin receptor TIR domain"/>
    <property type="match status" value="1"/>
</dbReference>
<dbReference type="InterPro" id="IPR042197">
    <property type="entry name" value="Apaf_helical"/>
</dbReference>
<dbReference type="InterPro" id="IPR058192">
    <property type="entry name" value="WHD_ROQ1-like"/>
</dbReference>
<dbReference type="InterPro" id="IPR000157">
    <property type="entry name" value="TIR_dom"/>
</dbReference>
<keyword evidence="3" id="KW-0611">Plant defense</keyword>
<evidence type="ECO:0000256" key="2">
    <source>
        <dbReference type="ARBA" id="ARBA00022737"/>
    </source>
</evidence>
<dbReference type="Pfam" id="PF23598">
    <property type="entry name" value="LRR_14"/>
    <property type="match status" value="2"/>
</dbReference>
<sequence length="1138" mass="129359">MSSDRRGAQTRIVKISTHVAPTLSYRFDVFLSFRGPDCRYTIADVIYESLVDARIRVFRDKEELPVGRKIGPELERAIDESRIHIPIFSKDYASSPWCLQELTRMVKRQRESAGHEIVPVFYGVSPSDVRHKSGSYGEELLWHGGLYGEERVREWGEALTEAAGFKGWDARNMGGWTVPWMCDIVVRGIVGIGKATLAKAVVHKIAHKYDACSFLSNIRERSQTGDIVKLQKQLLSDILKSTTDLHNVNDGLNMINSRLRGKKVLILLDDVDNVQLRALAKIPHWFGLGSWILMTTRDVSLLPVEATARQDLPFKGCLYEMIDLNFGHALQLFSKHAFGETLPPDDRENLSREIVATTGGNPLALEVLGSFLRTTRVRTWVATLERLRRSPHERVQEEVLSISYEAISFEQRQIYLDIACFFNGHERRLPEYMWKDCGFFPESGLPALTDMSLLKINHDRFSMHEQLVAFGREIVRKENHLNAGNRSRLWESEECLCILREPVDYQRMRSVKLLRLQLPRVQTLRSQEFAALPKLRFLHVEGAKFTGDYKNVFRKLRWLSWDRCPADFEAINFSPSNLVILELSNSELRDDWLGWHQIMKSSKLNVVELRECSCLTRLPDLSALLTLERLTIRNCQSLIDIGGSIGKLVQLKYLEIDGCKYLRELPEAVGCSKVLKEMIVRGTILGPVGSYLPKSIGNLQSLTRLEMERVKISELPHSIGELKYLECLCLSRCDELRKLPDSIGGLVSLLELDLSCTKVTELLDSIGSLRKLKVIRIDHSDIRRIPKTIGMVEKLEEFHAGNCANLEGDIPSEIGRLSFLKILDFSQTHIRSLPTTIIQLSHLEELHLEGCHELEQIPEPPASLIKLYVKSFSLKTVPNLSNLTNLVDLTVSDCFEESLSNPGTAGFIQTPNLKWVGRLHRLRKLKLVHKDITAVPSEFNSLPGLEQLVLSCFDLQSLISTLPPTLYMLKCINFSSFESSPCSDLKYLSSLELCKSWLIEIPLSWFGQLENLMELTVSNCASLVQLSSLSGLKKLRVLRLLNCLKLVEIQGLDELESLQSIRIGQCSSLLWLPHLLKLKKLGTMEFISCRSLVRLPHLPQVAFDCHLVVDGCDELADHDGPFRLYKDKRQCPNPRSRL</sequence>
<dbReference type="GO" id="GO:0051707">
    <property type="term" value="P:response to other organism"/>
    <property type="evidence" value="ECO:0007669"/>
    <property type="project" value="UniProtKB-ARBA"/>
</dbReference>
<dbReference type="EMBL" id="JBJKBG010000011">
    <property type="protein sequence ID" value="KAL3717507.1"/>
    <property type="molecule type" value="Genomic_DNA"/>
</dbReference>
<dbReference type="InterPro" id="IPR044974">
    <property type="entry name" value="Disease_R_plants"/>
</dbReference>
<dbReference type="InterPro" id="IPR036390">
    <property type="entry name" value="WH_DNA-bd_sf"/>
</dbReference>
<dbReference type="SMART" id="SM00369">
    <property type="entry name" value="LRR_TYP"/>
    <property type="match status" value="5"/>
</dbReference>
<organism evidence="5 6">
    <name type="scientific">Eucalyptus globulus</name>
    <name type="common">Tasmanian blue gum</name>
    <dbReference type="NCBI Taxonomy" id="34317"/>
    <lineage>
        <taxon>Eukaryota</taxon>
        <taxon>Viridiplantae</taxon>
        <taxon>Streptophyta</taxon>
        <taxon>Embryophyta</taxon>
        <taxon>Tracheophyta</taxon>
        <taxon>Spermatophyta</taxon>
        <taxon>Magnoliopsida</taxon>
        <taxon>eudicotyledons</taxon>
        <taxon>Gunneridae</taxon>
        <taxon>Pentapetalae</taxon>
        <taxon>rosids</taxon>
        <taxon>malvids</taxon>
        <taxon>Myrtales</taxon>
        <taxon>Myrtaceae</taxon>
        <taxon>Myrtoideae</taxon>
        <taxon>Eucalypteae</taxon>
        <taxon>Eucalyptus</taxon>
    </lineage>
</organism>
<dbReference type="Gene3D" id="3.80.10.10">
    <property type="entry name" value="Ribonuclease Inhibitor"/>
    <property type="match status" value="4"/>
</dbReference>
<feature type="domain" description="TIR" evidence="4">
    <location>
        <begin position="25"/>
        <end position="193"/>
    </location>
</feature>
<dbReference type="SUPFAM" id="SSF52540">
    <property type="entry name" value="P-loop containing nucleoside triphosphate hydrolases"/>
    <property type="match status" value="1"/>
</dbReference>
<dbReference type="InterPro" id="IPR035897">
    <property type="entry name" value="Toll_tir_struct_dom_sf"/>
</dbReference>
<name>A0ABD3IT21_EUCGL</name>
<keyword evidence="1" id="KW-0433">Leucine-rich repeat</keyword>
<reference evidence="5 6" key="1">
    <citation type="submission" date="2024-11" db="EMBL/GenBank/DDBJ databases">
        <title>Chromosome-level genome assembly of Eucalyptus globulus Labill. provides insights into its genome evolution.</title>
        <authorList>
            <person name="Li X."/>
        </authorList>
    </citation>
    <scope>NUCLEOTIDE SEQUENCE [LARGE SCALE GENOMIC DNA]</scope>
    <source>
        <strain evidence="5">CL2024</strain>
        <tissue evidence="5">Fresh tender leaves</tissue>
    </source>
</reference>
<dbReference type="Gene3D" id="1.10.8.430">
    <property type="entry name" value="Helical domain of apoptotic protease-activating factors"/>
    <property type="match status" value="1"/>
</dbReference>
<dbReference type="Pfam" id="PF01582">
    <property type="entry name" value="TIR"/>
    <property type="match status" value="1"/>
</dbReference>
<evidence type="ECO:0000259" key="4">
    <source>
        <dbReference type="PROSITE" id="PS50104"/>
    </source>
</evidence>
<dbReference type="PROSITE" id="PS50104">
    <property type="entry name" value="TIR"/>
    <property type="match status" value="1"/>
</dbReference>
<dbReference type="Proteomes" id="UP001634007">
    <property type="component" value="Unassembled WGS sequence"/>
</dbReference>
<dbReference type="SUPFAM" id="SSF52058">
    <property type="entry name" value="L domain-like"/>
    <property type="match status" value="2"/>
</dbReference>
<dbReference type="Gene3D" id="3.40.50.10140">
    <property type="entry name" value="Toll/interleukin-1 receptor homology (TIR) domain"/>
    <property type="match status" value="1"/>
</dbReference>
<dbReference type="PRINTS" id="PR00364">
    <property type="entry name" value="DISEASERSIST"/>
</dbReference>